<keyword evidence="5" id="KW-1185">Reference proteome</keyword>
<evidence type="ECO:0000313" key="4">
    <source>
        <dbReference type="EMBL" id="MFI2485327.1"/>
    </source>
</evidence>
<dbReference type="SUPFAM" id="SSF46955">
    <property type="entry name" value="Putative DNA-binding domain"/>
    <property type="match status" value="1"/>
</dbReference>
<dbReference type="InterPro" id="IPR009061">
    <property type="entry name" value="DNA-bd_dom_put_sf"/>
</dbReference>
<proteinExistence type="predicted"/>
<comment type="caution">
    <text evidence="4">The sequence shown here is derived from an EMBL/GenBank/DDBJ whole genome shotgun (WGS) entry which is preliminary data.</text>
</comment>
<dbReference type="InterPro" id="IPR047057">
    <property type="entry name" value="MerR_fam"/>
</dbReference>
<dbReference type="Proteomes" id="UP001611580">
    <property type="component" value="Unassembled WGS sequence"/>
</dbReference>
<sequence length="258" mass="28608">MHSGELARLAGVTVRTLRHYHQVGLLDEPERRSNGYRDYGVQSLVRVLRIKRLAALGIPLDRMPALLDDSAGPDADPRKLLDELDLELAEQMDRLAAQRALIARLREHSVAPDLPPELAPFFAVFATADLSPELVRADRDQSVLLAHLVGDDAMPFLERFYERLARPEMVPAVTEIAERFARLGPGSTDEESAALAEKFVLTFRPVLTELVAAGEHIDLSGSAELVGEYTSGQLNEQQLRMIERLEGRFELPGEPGLT</sequence>
<dbReference type="InterPro" id="IPR000551">
    <property type="entry name" value="MerR-type_HTH_dom"/>
</dbReference>
<dbReference type="PANTHER" id="PTHR30204:SF93">
    <property type="entry name" value="HTH MERR-TYPE DOMAIN-CONTAINING PROTEIN"/>
    <property type="match status" value="1"/>
</dbReference>
<accession>A0ABW7XCV7</accession>
<evidence type="ECO:0000313" key="5">
    <source>
        <dbReference type="Proteomes" id="UP001611580"/>
    </source>
</evidence>
<dbReference type="Pfam" id="PF00376">
    <property type="entry name" value="MerR"/>
    <property type="match status" value="1"/>
</dbReference>
<dbReference type="PANTHER" id="PTHR30204">
    <property type="entry name" value="REDOX-CYCLING DRUG-SENSING TRANSCRIPTIONAL ACTIVATOR SOXR"/>
    <property type="match status" value="1"/>
</dbReference>
<dbReference type="PRINTS" id="PR00040">
    <property type="entry name" value="HTHMERR"/>
</dbReference>
<dbReference type="EMBL" id="JBIRYI010000001">
    <property type="protein sequence ID" value="MFI2485327.1"/>
    <property type="molecule type" value="Genomic_DNA"/>
</dbReference>
<feature type="coiled-coil region" evidence="2">
    <location>
        <begin position="81"/>
        <end position="108"/>
    </location>
</feature>
<evidence type="ECO:0000256" key="1">
    <source>
        <dbReference type="ARBA" id="ARBA00023125"/>
    </source>
</evidence>
<gene>
    <name evidence="4" type="ORF">ACH47X_00365</name>
</gene>
<feature type="domain" description="HTH merR-type" evidence="3">
    <location>
        <begin position="1"/>
        <end position="69"/>
    </location>
</feature>
<organism evidence="4 5">
    <name type="scientific">Promicromonospora kroppenstedtii</name>
    <dbReference type="NCBI Taxonomy" id="440482"/>
    <lineage>
        <taxon>Bacteria</taxon>
        <taxon>Bacillati</taxon>
        <taxon>Actinomycetota</taxon>
        <taxon>Actinomycetes</taxon>
        <taxon>Micrococcales</taxon>
        <taxon>Promicromonosporaceae</taxon>
        <taxon>Promicromonospora</taxon>
    </lineage>
</organism>
<dbReference type="PROSITE" id="PS50937">
    <property type="entry name" value="HTH_MERR_2"/>
    <property type="match status" value="1"/>
</dbReference>
<keyword evidence="1" id="KW-0238">DNA-binding</keyword>
<name>A0ABW7XCV7_9MICO</name>
<keyword evidence="2" id="KW-0175">Coiled coil</keyword>
<dbReference type="RefSeq" id="WP_397400346.1">
    <property type="nucleotide sequence ID" value="NZ_JBIRYI010000001.1"/>
</dbReference>
<dbReference type="CDD" id="cd00592">
    <property type="entry name" value="HTH_MerR-like"/>
    <property type="match status" value="1"/>
</dbReference>
<dbReference type="Gene3D" id="1.10.1660.10">
    <property type="match status" value="1"/>
</dbReference>
<dbReference type="SMART" id="SM00422">
    <property type="entry name" value="HTH_MERR"/>
    <property type="match status" value="1"/>
</dbReference>
<reference evidence="4 5" key="1">
    <citation type="submission" date="2024-10" db="EMBL/GenBank/DDBJ databases">
        <title>The Natural Products Discovery Center: Release of the First 8490 Sequenced Strains for Exploring Actinobacteria Biosynthetic Diversity.</title>
        <authorList>
            <person name="Kalkreuter E."/>
            <person name="Kautsar S.A."/>
            <person name="Yang D."/>
            <person name="Bader C.D."/>
            <person name="Teijaro C.N."/>
            <person name="Fluegel L."/>
            <person name="Davis C.M."/>
            <person name="Simpson J.R."/>
            <person name="Lauterbach L."/>
            <person name="Steele A.D."/>
            <person name="Gui C."/>
            <person name="Meng S."/>
            <person name="Li G."/>
            <person name="Viehrig K."/>
            <person name="Ye F."/>
            <person name="Su P."/>
            <person name="Kiefer A.F."/>
            <person name="Nichols A."/>
            <person name="Cepeda A.J."/>
            <person name="Yan W."/>
            <person name="Fan B."/>
            <person name="Jiang Y."/>
            <person name="Adhikari A."/>
            <person name="Zheng C.-J."/>
            <person name="Schuster L."/>
            <person name="Cowan T.M."/>
            <person name="Smanski M.J."/>
            <person name="Chevrette M.G."/>
            <person name="De Carvalho L.P.S."/>
            <person name="Shen B."/>
        </authorList>
    </citation>
    <scope>NUCLEOTIDE SEQUENCE [LARGE SCALE GENOMIC DNA]</scope>
    <source>
        <strain evidence="4 5">NPDC019481</strain>
    </source>
</reference>
<evidence type="ECO:0000259" key="3">
    <source>
        <dbReference type="PROSITE" id="PS50937"/>
    </source>
</evidence>
<protein>
    <submittedName>
        <fullName evidence="4">MerR family transcriptional regulator</fullName>
    </submittedName>
</protein>
<evidence type="ECO:0000256" key="2">
    <source>
        <dbReference type="SAM" id="Coils"/>
    </source>
</evidence>